<evidence type="ECO:0000313" key="5">
    <source>
        <dbReference type="RefSeq" id="XP_033571831.1"/>
    </source>
</evidence>
<reference evidence="3 5" key="1">
    <citation type="journal article" date="2020" name="Stud. Mycol.">
        <title>101 Dothideomycetes genomes: a test case for predicting lifestyles and emergence of pathogens.</title>
        <authorList>
            <person name="Haridas S."/>
            <person name="Albert R."/>
            <person name="Binder M."/>
            <person name="Bloem J."/>
            <person name="Labutti K."/>
            <person name="Salamov A."/>
            <person name="Andreopoulos B."/>
            <person name="Baker S."/>
            <person name="Barry K."/>
            <person name="Bills G."/>
            <person name="Bluhm B."/>
            <person name="Cannon C."/>
            <person name="Castanera R."/>
            <person name="Culley D."/>
            <person name="Daum C."/>
            <person name="Ezra D."/>
            <person name="Gonzalez J."/>
            <person name="Henrissat B."/>
            <person name="Kuo A."/>
            <person name="Liang C."/>
            <person name="Lipzen A."/>
            <person name="Lutzoni F."/>
            <person name="Magnuson J."/>
            <person name="Mondo S."/>
            <person name="Nolan M."/>
            <person name="Ohm R."/>
            <person name="Pangilinan J."/>
            <person name="Park H.-J."/>
            <person name="Ramirez L."/>
            <person name="Alfaro M."/>
            <person name="Sun H."/>
            <person name="Tritt A."/>
            <person name="Yoshinaga Y."/>
            <person name="Zwiers L.-H."/>
            <person name="Turgeon B."/>
            <person name="Goodwin S."/>
            <person name="Spatafora J."/>
            <person name="Crous P."/>
            <person name="Grigoriev I."/>
        </authorList>
    </citation>
    <scope>NUCLEOTIDE SEQUENCE</scope>
    <source>
        <strain evidence="3 5">CBS 304.34</strain>
    </source>
</reference>
<feature type="chain" id="PRO_5044628956" evidence="2">
    <location>
        <begin position="28"/>
        <end position="166"/>
    </location>
</feature>
<feature type="compositionally biased region" description="Polar residues" evidence="1">
    <location>
        <begin position="67"/>
        <end position="77"/>
    </location>
</feature>
<protein>
    <submittedName>
        <fullName evidence="3 5">Uncharacterized protein</fullName>
    </submittedName>
</protein>
<reference evidence="5" key="2">
    <citation type="submission" date="2020-04" db="EMBL/GenBank/DDBJ databases">
        <authorList>
            <consortium name="NCBI Genome Project"/>
        </authorList>
    </citation>
    <scope>NUCLEOTIDE SEQUENCE</scope>
    <source>
        <strain evidence="5">CBS 304.34</strain>
    </source>
</reference>
<keyword evidence="4" id="KW-1185">Reference proteome</keyword>
<organism evidence="3">
    <name type="scientific">Mytilinidion resinicola</name>
    <dbReference type="NCBI Taxonomy" id="574789"/>
    <lineage>
        <taxon>Eukaryota</taxon>
        <taxon>Fungi</taxon>
        <taxon>Dikarya</taxon>
        <taxon>Ascomycota</taxon>
        <taxon>Pezizomycotina</taxon>
        <taxon>Dothideomycetes</taxon>
        <taxon>Pleosporomycetidae</taxon>
        <taxon>Mytilinidiales</taxon>
        <taxon>Mytilinidiaceae</taxon>
        <taxon>Mytilinidion</taxon>
    </lineage>
</organism>
<keyword evidence="2" id="KW-0732">Signal</keyword>
<reference evidence="5" key="3">
    <citation type="submission" date="2025-04" db="UniProtKB">
        <authorList>
            <consortium name="RefSeq"/>
        </authorList>
    </citation>
    <scope>IDENTIFICATION</scope>
    <source>
        <strain evidence="5">CBS 304.34</strain>
    </source>
</reference>
<dbReference type="RefSeq" id="XP_033571831.1">
    <property type="nucleotide sequence ID" value="XM_033712725.1"/>
</dbReference>
<dbReference type="AlphaFoldDB" id="A0A6A6YAK8"/>
<evidence type="ECO:0000313" key="3">
    <source>
        <dbReference type="EMBL" id="KAF2804867.1"/>
    </source>
</evidence>
<proteinExistence type="predicted"/>
<evidence type="ECO:0000256" key="2">
    <source>
        <dbReference type="SAM" id="SignalP"/>
    </source>
</evidence>
<evidence type="ECO:0000313" key="4">
    <source>
        <dbReference type="Proteomes" id="UP000504636"/>
    </source>
</evidence>
<dbReference type="Proteomes" id="UP000504636">
    <property type="component" value="Unplaced"/>
</dbReference>
<dbReference type="GeneID" id="54453618"/>
<evidence type="ECO:0000256" key="1">
    <source>
        <dbReference type="SAM" id="MobiDB-lite"/>
    </source>
</evidence>
<name>A0A6A6YAK8_9PEZI</name>
<gene>
    <name evidence="3 5" type="ORF">BDZ99DRAFT_144589</name>
</gene>
<feature type="region of interest" description="Disordered" evidence="1">
    <location>
        <begin position="49"/>
        <end position="130"/>
    </location>
</feature>
<feature type="signal peptide" evidence="2">
    <location>
        <begin position="1"/>
        <end position="27"/>
    </location>
</feature>
<dbReference type="EMBL" id="MU003711">
    <property type="protein sequence ID" value="KAF2804867.1"/>
    <property type="molecule type" value="Genomic_DNA"/>
</dbReference>
<accession>A0A6A6YAK8</accession>
<sequence length="166" mass="17766">MREHPTPASLLLFCSALLPSFDRWARGIATSPPLSHLPLLSRGRDYNTVESYTKQDPPPPTLPPLSRHQTTASSPPQHASIRAQPRWSEGAGLLIPPNTPPRRQISIPHALPRPSHPLTTTHSLSPALHGLEPGADCEIAAARATKSQSELMEGGGSGCVGGFRNC</sequence>